<protein>
    <submittedName>
        <fullName evidence="2">Flagellar biosynthesis protein FlhB</fullName>
    </submittedName>
</protein>
<evidence type="ECO:0000313" key="2">
    <source>
        <dbReference type="EMBL" id="AIY65095.1"/>
    </source>
</evidence>
<dbReference type="GO" id="GO:0009306">
    <property type="term" value="P:protein secretion"/>
    <property type="evidence" value="ECO:0007669"/>
    <property type="project" value="InterPro"/>
</dbReference>
<organism evidence="2 3">
    <name type="scientific">Pseudoalteromonas piratica</name>
    <dbReference type="NCBI Taxonomy" id="1348114"/>
    <lineage>
        <taxon>Bacteria</taxon>
        <taxon>Pseudomonadati</taxon>
        <taxon>Pseudomonadota</taxon>
        <taxon>Gammaproteobacteria</taxon>
        <taxon>Alteromonadales</taxon>
        <taxon>Pseudoalteromonadaceae</taxon>
        <taxon>Pseudoalteromonas</taxon>
    </lineage>
</organism>
<keyword evidence="2" id="KW-0966">Cell projection</keyword>
<accession>A0A0A7EEP0</accession>
<evidence type="ECO:0000313" key="3">
    <source>
        <dbReference type="Proteomes" id="UP000030341"/>
    </source>
</evidence>
<comment type="similarity">
    <text evidence="1">Belongs to the type III secretion exporter family.</text>
</comment>
<dbReference type="OrthoDB" id="5244399at2"/>
<reference evidence="2 3" key="1">
    <citation type="submission" date="2014-11" db="EMBL/GenBank/DDBJ databases">
        <title>Complete Genome Sequence of Pseudoalteromonas sp. Strain OCN003 Isolated from Kaneohe Bay, Oahu, Hawaii.</title>
        <authorList>
            <person name="Beurmann S."/>
            <person name="Videau P."/>
            <person name="Ushijima B."/>
            <person name="Smith A.M."/>
            <person name="Aeby G.S."/>
            <person name="Callahan S.M."/>
            <person name="Belcaid M."/>
        </authorList>
    </citation>
    <scope>NUCLEOTIDE SEQUENCE [LARGE SCALE GENOMIC DNA]</scope>
    <source>
        <strain evidence="2 3">OCN003</strain>
    </source>
</reference>
<dbReference type="EMBL" id="CP009888">
    <property type="protein sequence ID" value="AIY65095.1"/>
    <property type="molecule type" value="Genomic_DNA"/>
</dbReference>
<dbReference type="SUPFAM" id="SSF160544">
    <property type="entry name" value="EscU C-terminal domain-like"/>
    <property type="match status" value="1"/>
</dbReference>
<dbReference type="RefSeq" id="WP_038640664.1">
    <property type="nucleotide sequence ID" value="NZ_CP009888.1"/>
</dbReference>
<dbReference type="Proteomes" id="UP000030341">
    <property type="component" value="Chromosome 1"/>
</dbReference>
<dbReference type="STRING" id="1348114.OM33_07955"/>
<keyword evidence="3" id="KW-1185">Reference proteome</keyword>
<dbReference type="InterPro" id="IPR029025">
    <property type="entry name" value="T3SS_substrate_exporter_C"/>
</dbReference>
<dbReference type="InterPro" id="IPR006135">
    <property type="entry name" value="T3SS_substrate_exporter"/>
</dbReference>
<dbReference type="AlphaFoldDB" id="A0A0A7EEP0"/>
<dbReference type="eggNOG" id="COG2257">
    <property type="taxonomic scope" value="Bacteria"/>
</dbReference>
<dbReference type="Pfam" id="PF01312">
    <property type="entry name" value="Bac_export_2"/>
    <property type="match status" value="1"/>
</dbReference>
<gene>
    <name evidence="2" type="ORF">OM33_07955</name>
</gene>
<dbReference type="GO" id="GO:0016020">
    <property type="term" value="C:membrane"/>
    <property type="evidence" value="ECO:0007669"/>
    <property type="project" value="InterPro"/>
</dbReference>
<dbReference type="HOGENOM" id="CLU_041013_4_0_6"/>
<sequence length="99" mass="10837">MTSQKSAIGLFYDGQGAPEVSSKGFGELAEHIIQYAKDNDILLHQDSALAESLAGLEIGQQIPEELYYVIAELIAFSYVLQGKFPPGWQALHNKLDVEA</sequence>
<name>A0A0A7EEP0_9GAMM</name>
<dbReference type="Gene3D" id="3.40.1690.10">
    <property type="entry name" value="secretion proteins EscU"/>
    <property type="match status" value="1"/>
</dbReference>
<proteinExistence type="inferred from homology"/>
<evidence type="ECO:0000256" key="1">
    <source>
        <dbReference type="ARBA" id="ARBA00010690"/>
    </source>
</evidence>
<keyword evidence="2" id="KW-0969">Cilium</keyword>
<dbReference type="KEGG" id="pseo:OM33_07955"/>
<keyword evidence="2" id="KW-0282">Flagellum</keyword>